<gene>
    <name evidence="2" type="ORF">D4764_09G0010390</name>
</gene>
<reference evidence="2 3" key="1">
    <citation type="submission" date="2019-04" db="EMBL/GenBank/DDBJ databases">
        <title>Chromosome genome assembly for Takifugu flavidus.</title>
        <authorList>
            <person name="Xiao S."/>
        </authorList>
    </citation>
    <scope>NUCLEOTIDE SEQUENCE [LARGE SCALE GENOMIC DNA]</scope>
    <source>
        <strain evidence="2">HTHZ2018</strain>
        <tissue evidence="2">Muscle</tissue>
    </source>
</reference>
<dbReference type="AlphaFoldDB" id="A0A5C6MMJ5"/>
<comment type="caution">
    <text evidence="2">The sequence shown here is derived from an EMBL/GenBank/DDBJ whole genome shotgun (WGS) entry which is preliminary data.</text>
</comment>
<feature type="region of interest" description="Disordered" evidence="1">
    <location>
        <begin position="27"/>
        <end position="79"/>
    </location>
</feature>
<sequence>MSPLNPKNALVVGRRAIWSGRARMAWRPADPPVSAAPRAHDEDREAAQTTRADMGPTAEVEEPAGPQGDHPGDHRDLQNKRLTGEMVEQAIPRTAETVQDICLY</sequence>
<organism evidence="2 3">
    <name type="scientific">Takifugu flavidus</name>
    <name type="common">sansaifugu</name>
    <dbReference type="NCBI Taxonomy" id="433684"/>
    <lineage>
        <taxon>Eukaryota</taxon>
        <taxon>Metazoa</taxon>
        <taxon>Chordata</taxon>
        <taxon>Craniata</taxon>
        <taxon>Vertebrata</taxon>
        <taxon>Euteleostomi</taxon>
        <taxon>Actinopterygii</taxon>
        <taxon>Neopterygii</taxon>
        <taxon>Teleostei</taxon>
        <taxon>Neoteleostei</taxon>
        <taxon>Acanthomorphata</taxon>
        <taxon>Eupercaria</taxon>
        <taxon>Tetraodontiformes</taxon>
        <taxon>Tetradontoidea</taxon>
        <taxon>Tetraodontidae</taxon>
        <taxon>Takifugu</taxon>
    </lineage>
</organism>
<keyword evidence="3" id="KW-1185">Reference proteome</keyword>
<evidence type="ECO:0000256" key="1">
    <source>
        <dbReference type="SAM" id="MobiDB-lite"/>
    </source>
</evidence>
<accession>A0A5C6MMJ5</accession>
<protein>
    <submittedName>
        <fullName evidence="2">Uncharacterized protein</fullName>
    </submittedName>
</protein>
<evidence type="ECO:0000313" key="2">
    <source>
        <dbReference type="EMBL" id="TWW55989.1"/>
    </source>
</evidence>
<evidence type="ECO:0000313" key="3">
    <source>
        <dbReference type="Proteomes" id="UP000324091"/>
    </source>
</evidence>
<proteinExistence type="predicted"/>
<feature type="compositionally biased region" description="Basic and acidic residues" evidence="1">
    <location>
        <begin position="70"/>
        <end position="79"/>
    </location>
</feature>
<dbReference type="EMBL" id="RHFK02000022">
    <property type="protein sequence ID" value="TWW55989.1"/>
    <property type="molecule type" value="Genomic_DNA"/>
</dbReference>
<dbReference type="Proteomes" id="UP000324091">
    <property type="component" value="Chromosome 9"/>
</dbReference>
<name>A0A5C6MMJ5_9TELE</name>